<gene>
    <name evidence="2" type="ordered locus">HRM2_49130</name>
</gene>
<feature type="compositionally biased region" description="Basic residues" evidence="1">
    <location>
        <begin position="75"/>
        <end position="85"/>
    </location>
</feature>
<dbReference type="OrthoDB" id="8263792at2"/>
<keyword evidence="3" id="KW-1185">Reference proteome</keyword>
<dbReference type="RefSeq" id="WP_015906668.1">
    <property type="nucleotide sequence ID" value="NC_012108.1"/>
</dbReference>
<dbReference type="Proteomes" id="UP000000442">
    <property type="component" value="Chromosome"/>
</dbReference>
<evidence type="ECO:0008006" key="4">
    <source>
        <dbReference type="Google" id="ProtNLM"/>
    </source>
</evidence>
<name>C0QIL7_DESAH</name>
<dbReference type="eggNOG" id="ENOG502ZB5B">
    <property type="taxonomic scope" value="Bacteria"/>
</dbReference>
<accession>C0QIL7</accession>
<proteinExistence type="predicted"/>
<evidence type="ECO:0000256" key="1">
    <source>
        <dbReference type="SAM" id="MobiDB-lite"/>
    </source>
</evidence>
<dbReference type="EMBL" id="CP001087">
    <property type="protein sequence ID" value="ACN17961.1"/>
    <property type="molecule type" value="Genomic_DNA"/>
</dbReference>
<evidence type="ECO:0000313" key="2">
    <source>
        <dbReference type="EMBL" id="ACN17961.1"/>
    </source>
</evidence>
<dbReference type="HOGENOM" id="CLU_062230_0_0_7"/>
<sequence length="336" mass="39127">MDLTTTFFEKLPDKQKIDLSELWDVFEKVVPADMCLNSRKKLSELIDNMVNAHGLELPKSKAQFNRSAQPPLPKFIKRKPKHGSHREKLNPKHSLWHPKLAFLPESRLSSFDNWLKVDGWLKNGGLEKEVVPVNERSYELFGDEKYLDKQFSQTVPFTKGQFSLDDLRCRRIYHPLSWEAGPESARGKPCLVIENMATWFSLKTLNDEQGWYSSVVFGWGAKFEGNWVNLEFIMKKCRFSEVCYFGDIDEKGLMIPFYVKSRFEDQFDMPFNLEPFLYEKLLSLEVTPGPDKSHTGKFDFKKIAPIIPEKIRSTVLDLIQNKKRIPQEALQPLTML</sequence>
<dbReference type="AlphaFoldDB" id="C0QIL7"/>
<organism evidence="2 3">
    <name type="scientific">Desulforapulum autotrophicum (strain ATCC 43914 / DSM 3382 / VKM B-1955 / HRM2)</name>
    <name type="common">Desulfobacterium autotrophicum</name>
    <dbReference type="NCBI Taxonomy" id="177437"/>
    <lineage>
        <taxon>Bacteria</taxon>
        <taxon>Pseudomonadati</taxon>
        <taxon>Thermodesulfobacteriota</taxon>
        <taxon>Desulfobacteria</taxon>
        <taxon>Desulfobacterales</taxon>
        <taxon>Desulfobacteraceae</taxon>
        <taxon>Desulforapulum</taxon>
    </lineage>
</organism>
<dbReference type="KEGG" id="dat:HRM2_49130"/>
<dbReference type="STRING" id="177437.HRM2_49130"/>
<protein>
    <recommendedName>
        <fullName evidence="4">Wadjet protein JetD C-terminal domain-containing protein</fullName>
    </recommendedName>
</protein>
<reference evidence="2 3" key="1">
    <citation type="journal article" date="2009" name="Environ. Microbiol.">
        <title>Genome sequence of Desulfobacterium autotrophicum HRM2, a marine sulfate reducer oxidizing organic carbon completely to carbon dioxide.</title>
        <authorList>
            <person name="Strittmatter A.W."/>
            <person name="Liesegang H."/>
            <person name="Rabus R."/>
            <person name="Decker I."/>
            <person name="Amann J."/>
            <person name="Andres S."/>
            <person name="Henne A."/>
            <person name="Fricke W.F."/>
            <person name="Martinez-Arias R."/>
            <person name="Bartels D."/>
            <person name="Goesmann A."/>
            <person name="Krause L."/>
            <person name="Puehler A."/>
            <person name="Klenk H.P."/>
            <person name="Richter M."/>
            <person name="Schuler M."/>
            <person name="Gloeckner F.O."/>
            <person name="Meyerdierks A."/>
            <person name="Gottschalk G."/>
            <person name="Amann R."/>
        </authorList>
    </citation>
    <scope>NUCLEOTIDE SEQUENCE [LARGE SCALE GENOMIC DNA]</scope>
    <source>
        <strain evidence="3">ATCC 43914 / DSM 3382 / HRM2</strain>
    </source>
</reference>
<feature type="region of interest" description="Disordered" evidence="1">
    <location>
        <begin position="65"/>
        <end position="90"/>
    </location>
</feature>
<evidence type="ECO:0000313" key="3">
    <source>
        <dbReference type="Proteomes" id="UP000000442"/>
    </source>
</evidence>